<evidence type="ECO:0000256" key="4">
    <source>
        <dbReference type="ARBA" id="ARBA00022741"/>
    </source>
</evidence>
<protein>
    <recommendedName>
        <fullName evidence="11">Disease resistance protein RGA3</fullName>
    </recommendedName>
</protein>
<dbReference type="InterPro" id="IPR041118">
    <property type="entry name" value="Rx_N"/>
</dbReference>
<dbReference type="PRINTS" id="PR00364">
    <property type="entry name" value="DISEASERSIST"/>
</dbReference>
<dbReference type="PANTHER" id="PTHR36766:SF36">
    <property type="entry name" value="AAA+ ATPASE DOMAIN-CONTAINING PROTEIN"/>
    <property type="match status" value="1"/>
</dbReference>
<dbReference type="Gene3D" id="1.20.5.4130">
    <property type="match status" value="1"/>
</dbReference>
<feature type="domain" description="NB-ARC" evidence="7">
    <location>
        <begin position="199"/>
        <end position="299"/>
    </location>
</feature>
<evidence type="ECO:0000256" key="3">
    <source>
        <dbReference type="ARBA" id="ARBA00022737"/>
    </source>
</evidence>
<dbReference type="Gene3D" id="3.40.50.300">
    <property type="entry name" value="P-loop containing nucleotide triphosphate hydrolases"/>
    <property type="match status" value="1"/>
</dbReference>
<evidence type="ECO:0000256" key="5">
    <source>
        <dbReference type="ARBA" id="ARBA00022821"/>
    </source>
</evidence>
<evidence type="ECO:0000259" key="8">
    <source>
        <dbReference type="Pfam" id="PF18052"/>
    </source>
</evidence>
<evidence type="ECO:0000313" key="10">
    <source>
        <dbReference type="Proteomes" id="UP001151287"/>
    </source>
</evidence>
<evidence type="ECO:0000256" key="1">
    <source>
        <dbReference type="ARBA" id="ARBA00008894"/>
    </source>
</evidence>
<dbReference type="GO" id="GO:0006952">
    <property type="term" value="P:defense response"/>
    <property type="evidence" value="ECO:0007669"/>
    <property type="project" value="UniProtKB-KW"/>
</dbReference>
<keyword evidence="5" id="KW-0611">Plant defense</keyword>
<dbReference type="AlphaFoldDB" id="A0A9Q0CJ62"/>
<sequence>MAMILDAFLSNFSDLLAKMAEDEVGMLLGVPGEIQKLGETVHDIQCVLSDAERKQTNDHAIKRWLLQLKDVMYDADDLMDLCRIKAEDRRARCSYLSSSKFSCGINLLSCFRNPIFAHQIGQNIKELNSRLDELSKKKSVLGLTELQGVRKSSNFHRERLDISRKTDPTIVQDDIVGEKIVENTQLLVKWLTAEETRAKENVSVVGIVGMGGIGKTTLAKKVFNDPRIKEEFRLQLWVCVSKDLKEIELLKCVIREAGGNYGAAEERAELVPMLQELVRDKKFFLVLDDVWPQSMNVWDGLLRDPMIGV</sequence>
<dbReference type="InterPro" id="IPR038005">
    <property type="entry name" value="RX-like_CC"/>
</dbReference>
<dbReference type="Proteomes" id="UP001151287">
    <property type="component" value="Unassembled WGS sequence"/>
</dbReference>
<evidence type="ECO:0000313" key="9">
    <source>
        <dbReference type="EMBL" id="KAJ1694971.1"/>
    </source>
</evidence>
<dbReference type="SUPFAM" id="SSF52540">
    <property type="entry name" value="P-loop containing nucleoside triphosphate hydrolases"/>
    <property type="match status" value="1"/>
</dbReference>
<dbReference type="CDD" id="cd14798">
    <property type="entry name" value="RX-CC_like"/>
    <property type="match status" value="1"/>
</dbReference>
<evidence type="ECO:0008006" key="11">
    <source>
        <dbReference type="Google" id="ProtNLM"/>
    </source>
</evidence>
<feature type="domain" description="Disease resistance N-terminal" evidence="8">
    <location>
        <begin position="8"/>
        <end position="97"/>
    </location>
</feature>
<proteinExistence type="inferred from homology"/>
<keyword evidence="6" id="KW-0067">ATP-binding</keyword>
<organism evidence="9 10">
    <name type="scientific">Rhynchospora breviuscula</name>
    <dbReference type="NCBI Taxonomy" id="2022672"/>
    <lineage>
        <taxon>Eukaryota</taxon>
        <taxon>Viridiplantae</taxon>
        <taxon>Streptophyta</taxon>
        <taxon>Embryophyta</taxon>
        <taxon>Tracheophyta</taxon>
        <taxon>Spermatophyta</taxon>
        <taxon>Magnoliopsida</taxon>
        <taxon>Liliopsida</taxon>
        <taxon>Poales</taxon>
        <taxon>Cyperaceae</taxon>
        <taxon>Cyperoideae</taxon>
        <taxon>Rhynchosporeae</taxon>
        <taxon>Rhynchospora</taxon>
    </lineage>
</organism>
<dbReference type="PANTHER" id="PTHR36766">
    <property type="entry name" value="PLANT BROAD-SPECTRUM MILDEW RESISTANCE PROTEIN RPW8"/>
    <property type="match status" value="1"/>
</dbReference>
<dbReference type="OrthoDB" id="5279713at2759"/>
<keyword evidence="2" id="KW-0433">Leucine-rich repeat</keyword>
<reference evidence="9" key="1">
    <citation type="journal article" date="2022" name="Cell">
        <title>Repeat-based holocentromeres influence genome architecture and karyotype evolution.</title>
        <authorList>
            <person name="Hofstatter P.G."/>
            <person name="Thangavel G."/>
            <person name="Lux T."/>
            <person name="Neumann P."/>
            <person name="Vondrak T."/>
            <person name="Novak P."/>
            <person name="Zhang M."/>
            <person name="Costa L."/>
            <person name="Castellani M."/>
            <person name="Scott A."/>
            <person name="Toegelov H."/>
            <person name="Fuchs J."/>
            <person name="Mata-Sucre Y."/>
            <person name="Dias Y."/>
            <person name="Vanzela A.L.L."/>
            <person name="Huettel B."/>
            <person name="Almeida C.C.S."/>
            <person name="Simkova H."/>
            <person name="Souza G."/>
            <person name="Pedrosa-Harand A."/>
            <person name="Macas J."/>
            <person name="Mayer K.F.X."/>
            <person name="Houben A."/>
            <person name="Marques A."/>
        </authorList>
    </citation>
    <scope>NUCLEOTIDE SEQUENCE</scope>
    <source>
        <strain evidence="9">RhyBre1mFocal</strain>
    </source>
</reference>
<name>A0A9Q0CJ62_9POAL</name>
<dbReference type="InterPro" id="IPR027417">
    <property type="entry name" value="P-loop_NTPase"/>
</dbReference>
<evidence type="ECO:0000259" key="7">
    <source>
        <dbReference type="Pfam" id="PF00931"/>
    </source>
</evidence>
<keyword evidence="3" id="KW-0677">Repeat</keyword>
<keyword evidence="10" id="KW-1185">Reference proteome</keyword>
<comment type="similarity">
    <text evidence="1">Belongs to the disease resistance NB-LRR family.</text>
</comment>
<comment type="caution">
    <text evidence="9">The sequence shown here is derived from an EMBL/GenBank/DDBJ whole genome shotgun (WGS) entry which is preliminary data.</text>
</comment>
<accession>A0A9Q0CJ62</accession>
<dbReference type="GO" id="GO:0043531">
    <property type="term" value="F:ADP binding"/>
    <property type="evidence" value="ECO:0007669"/>
    <property type="project" value="InterPro"/>
</dbReference>
<dbReference type="InterPro" id="IPR002182">
    <property type="entry name" value="NB-ARC"/>
</dbReference>
<dbReference type="Pfam" id="PF00931">
    <property type="entry name" value="NB-ARC"/>
    <property type="match status" value="1"/>
</dbReference>
<dbReference type="GO" id="GO:0005524">
    <property type="term" value="F:ATP binding"/>
    <property type="evidence" value="ECO:0007669"/>
    <property type="project" value="UniProtKB-KW"/>
</dbReference>
<dbReference type="Pfam" id="PF18052">
    <property type="entry name" value="Rx_N"/>
    <property type="match status" value="1"/>
</dbReference>
<dbReference type="EMBL" id="JAMQYH010000003">
    <property type="protein sequence ID" value="KAJ1694971.1"/>
    <property type="molecule type" value="Genomic_DNA"/>
</dbReference>
<keyword evidence="4" id="KW-0547">Nucleotide-binding</keyword>
<gene>
    <name evidence="9" type="ORF">LUZ63_011669</name>
</gene>
<evidence type="ECO:0000256" key="6">
    <source>
        <dbReference type="ARBA" id="ARBA00022840"/>
    </source>
</evidence>
<evidence type="ECO:0000256" key="2">
    <source>
        <dbReference type="ARBA" id="ARBA00022614"/>
    </source>
</evidence>